<evidence type="ECO:0000256" key="5">
    <source>
        <dbReference type="SAM" id="Phobius"/>
    </source>
</evidence>
<evidence type="ECO:0000256" key="1">
    <source>
        <dbReference type="ARBA" id="ARBA00005466"/>
    </source>
</evidence>
<evidence type="ECO:0000256" key="2">
    <source>
        <dbReference type="ARBA" id="ARBA00022630"/>
    </source>
</evidence>
<feature type="transmembrane region" description="Helical" evidence="5">
    <location>
        <begin position="31"/>
        <end position="51"/>
    </location>
</feature>
<dbReference type="InterPro" id="IPR050416">
    <property type="entry name" value="FAD-linked_Oxidoreductase"/>
</dbReference>
<reference evidence="7 8" key="1">
    <citation type="submission" date="2015-04" db="EMBL/GenBank/DDBJ databases">
        <authorList>
            <person name="Syromyatnikov M.Y."/>
            <person name="Popov V.N."/>
        </authorList>
    </citation>
    <scope>NUCLEOTIDE SEQUENCE [LARGE SCALE GENOMIC DNA]</scope>
    <source>
        <strain evidence="7">WF-38-12</strain>
    </source>
</reference>
<keyword evidence="4" id="KW-0560">Oxidoreductase</keyword>
<dbReference type="GO" id="GO:0071949">
    <property type="term" value="F:FAD binding"/>
    <property type="evidence" value="ECO:0007669"/>
    <property type="project" value="InterPro"/>
</dbReference>
<feature type="transmembrane region" description="Helical" evidence="5">
    <location>
        <begin position="261"/>
        <end position="284"/>
    </location>
</feature>
<dbReference type="PANTHER" id="PTHR42973">
    <property type="entry name" value="BINDING OXIDOREDUCTASE, PUTATIVE (AFU_ORTHOLOGUE AFUA_1G17690)-RELATED"/>
    <property type="match status" value="1"/>
</dbReference>
<dbReference type="STRING" id="28573.A0A0U1LNR4"/>
<dbReference type="InterPro" id="IPR006094">
    <property type="entry name" value="Oxid_FAD_bind_N"/>
</dbReference>
<dbReference type="AlphaFoldDB" id="A0A0U1LNR4"/>
<dbReference type="GO" id="GO:0016491">
    <property type="term" value="F:oxidoreductase activity"/>
    <property type="evidence" value="ECO:0007669"/>
    <property type="project" value="UniProtKB-KW"/>
</dbReference>
<dbReference type="Pfam" id="PF20684">
    <property type="entry name" value="Fung_rhodopsin"/>
    <property type="match status" value="1"/>
</dbReference>
<dbReference type="InterPro" id="IPR016166">
    <property type="entry name" value="FAD-bd_PCMH"/>
</dbReference>
<proteinExistence type="inferred from homology"/>
<feature type="transmembrane region" description="Helical" evidence="5">
    <location>
        <begin position="101"/>
        <end position="122"/>
    </location>
</feature>
<evidence type="ECO:0000259" key="6">
    <source>
        <dbReference type="PROSITE" id="PS51387"/>
    </source>
</evidence>
<dbReference type="OrthoDB" id="2151789at2759"/>
<feature type="domain" description="FAD-binding PCMH-type" evidence="6">
    <location>
        <begin position="397"/>
        <end position="569"/>
    </location>
</feature>
<dbReference type="Gene3D" id="3.30.465.10">
    <property type="match status" value="1"/>
</dbReference>
<feature type="transmembrane region" description="Helical" evidence="5">
    <location>
        <begin position="180"/>
        <end position="207"/>
    </location>
</feature>
<dbReference type="PROSITE" id="PS51387">
    <property type="entry name" value="FAD_PCMH"/>
    <property type="match status" value="1"/>
</dbReference>
<organism evidence="7 8">
    <name type="scientific">Talaromyces islandicus</name>
    <name type="common">Penicillium islandicum</name>
    <dbReference type="NCBI Taxonomy" id="28573"/>
    <lineage>
        <taxon>Eukaryota</taxon>
        <taxon>Fungi</taxon>
        <taxon>Dikarya</taxon>
        <taxon>Ascomycota</taxon>
        <taxon>Pezizomycotina</taxon>
        <taxon>Eurotiomycetes</taxon>
        <taxon>Eurotiomycetidae</taxon>
        <taxon>Eurotiales</taxon>
        <taxon>Trichocomaceae</taxon>
        <taxon>Talaromyces</taxon>
        <taxon>Talaromyces sect. Islandici</taxon>
    </lineage>
</organism>
<name>A0A0U1LNR4_TALIS</name>
<dbReference type="SUPFAM" id="SSF56176">
    <property type="entry name" value="FAD-binding/transporter-associated domain-like"/>
    <property type="match status" value="1"/>
</dbReference>
<keyword evidence="8" id="KW-1185">Reference proteome</keyword>
<keyword evidence="5" id="KW-0812">Transmembrane</keyword>
<comment type="similarity">
    <text evidence="1">Belongs to the oxygen-dependent FAD-linked oxidoreductase family.</text>
</comment>
<accession>A0A0U1LNR4</accession>
<dbReference type="InterPro" id="IPR049326">
    <property type="entry name" value="Rhodopsin_dom_fungi"/>
</dbReference>
<keyword evidence="5" id="KW-0472">Membrane</keyword>
<evidence type="ECO:0000256" key="4">
    <source>
        <dbReference type="ARBA" id="ARBA00023002"/>
    </source>
</evidence>
<gene>
    <name evidence="7" type="ORF">PISL3812_01392</name>
</gene>
<dbReference type="Proteomes" id="UP000054383">
    <property type="component" value="Unassembled WGS sequence"/>
</dbReference>
<sequence length="835" mass="90192">MASAAAPTDLCALPAGVSPDGVYNFINPPSLFPALLVISVVLGAFSTTFVLGRLFVNRKKLKIADLIALLTRDVFAGPDSYRHIWDTPACDFNGESLKILFVQTMFFGPIFFFTKAAILLLYSQLFAIETRFKLAINFTILVTLLLYLSEFPLAAIYAAPRPGHSWDSLLENEKTNAPRLALGGVVQSAISTALDIYIFILPLPIFLKLQMMPRQRLQVLGIFSTALLGVGASIASLIIKIRLMSSADSSWLGAQASMCTIIETNIALIVGCMPASAQFVAVYVRGSTFLRSLRSRLLSASGRTRDASGPSKDVITFGSNQTPRRNNYYELTDTMLLETQATIQDGASERDHHHSKSSNTQSPCESLTALLGATNVLLPGSSEYNASLSSYFSPQASSVHPLCFVTPQSSTDVSKIVSSLAQTDSCIFAIRSGGHTWFPGASSAPSGVTIDLRGLDSIEVHIQNSSVSIGVGATWDVVYSTLEAHGLSAVGGRVAGVGVGGLTLGGGISFFGPRYGWACNQALSYQVVLANGSIVEANERHNADLWWGLRGGSNNFGVVTGVTLAAFEQGPLWTTTTDNTLASVNDQVSIYSKIMQPQNYDENASYLFGWGISQPLNQTVPITLNQLAYTKPRGNSTPEYYWDIVNLPNLAPLEVSVANMSTIAVAGAAAQPPQVQQYLTATTTYVPTKEMLFATFNAYKNSVASIRNLKGVTWTVIIEPLPPQIYARRATKNALGLARKTQSLAVCLVSPSWTDPSQNEQIYALARDLIDTIEHKAKKLGVHDPYIYLDYAAPWQDVIAGYGTESVSRLQKLKAEVDPNNVFQRLVPGGFKIPS</sequence>
<dbReference type="InterPro" id="IPR036318">
    <property type="entry name" value="FAD-bd_PCMH-like_sf"/>
</dbReference>
<dbReference type="PANTHER" id="PTHR42973:SF22">
    <property type="entry name" value="FAD-BINDING PCMH-TYPE DOMAIN-CONTAINING PROTEIN-RELATED"/>
    <property type="match status" value="1"/>
</dbReference>
<dbReference type="EMBL" id="CVMT01000001">
    <property type="protein sequence ID" value="CRG84052.1"/>
    <property type="molecule type" value="Genomic_DNA"/>
</dbReference>
<protein>
    <submittedName>
        <fullName evidence="7">Bifunctional solanapyrone synthase</fullName>
    </submittedName>
</protein>
<evidence type="ECO:0000313" key="8">
    <source>
        <dbReference type="Proteomes" id="UP000054383"/>
    </source>
</evidence>
<dbReference type="Pfam" id="PF01565">
    <property type="entry name" value="FAD_binding_4"/>
    <property type="match status" value="1"/>
</dbReference>
<feature type="transmembrane region" description="Helical" evidence="5">
    <location>
        <begin position="219"/>
        <end position="241"/>
    </location>
</feature>
<feature type="transmembrane region" description="Helical" evidence="5">
    <location>
        <begin position="134"/>
        <end position="160"/>
    </location>
</feature>
<keyword evidence="2" id="KW-0285">Flavoprotein</keyword>
<evidence type="ECO:0000313" key="7">
    <source>
        <dbReference type="EMBL" id="CRG84052.1"/>
    </source>
</evidence>
<evidence type="ECO:0000256" key="3">
    <source>
        <dbReference type="ARBA" id="ARBA00022827"/>
    </source>
</evidence>
<keyword evidence="3" id="KW-0274">FAD</keyword>
<dbReference type="InterPro" id="IPR016169">
    <property type="entry name" value="FAD-bd_PCMH_sub2"/>
</dbReference>
<keyword evidence="5" id="KW-1133">Transmembrane helix</keyword>